<evidence type="ECO:0000313" key="3">
    <source>
        <dbReference type="WBParaSite" id="nRc.2.0.1.t48259-RA"/>
    </source>
</evidence>
<dbReference type="AlphaFoldDB" id="A0A915LAZ4"/>
<protein>
    <submittedName>
        <fullName evidence="3">Uncharacterized protein</fullName>
    </submittedName>
</protein>
<proteinExistence type="predicted"/>
<evidence type="ECO:0000256" key="1">
    <source>
        <dbReference type="SAM" id="SignalP"/>
    </source>
</evidence>
<accession>A0A915LAZ4</accession>
<feature type="signal peptide" evidence="1">
    <location>
        <begin position="1"/>
        <end position="21"/>
    </location>
</feature>
<keyword evidence="1" id="KW-0732">Signal</keyword>
<organism evidence="2 3">
    <name type="scientific">Romanomermis culicivorax</name>
    <name type="common">Nematode worm</name>
    <dbReference type="NCBI Taxonomy" id="13658"/>
    <lineage>
        <taxon>Eukaryota</taxon>
        <taxon>Metazoa</taxon>
        <taxon>Ecdysozoa</taxon>
        <taxon>Nematoda</taxon>
        <taxon>Enoplea</taxon>
        <taxon>Dorylaimia</taxon>
        <taxon>Mermithida</taxon>
        <taxon>Mermithoidea</taxon>
        <taxon>Mermithidae</taxon>
        <taxon>Romanomermis</taxon>
    </lineage>
</organism>
<keyword evidence="2" id="KW-1185">Reference proteome</keyword>
<evidence type="ECO:0000313" key="2">
    <source>
        <dbReference type="Proteomes" id="UP000887565"/>
    </source>
</evidence>
<sequence>MNCLIHLFGLMFAQLLASVEPLEMGEIYHLSGKVTGGAKNVSVFLDHFPHFPKSNCAVDLELCIDPLCVHRTEEVQTKLPNGIASSKDYYETYEFWVHLNDTSRPKYYRLIFCWGDEKRDEDIYLPAAERNNGTEFIVSNRKDQVVDIEMKESAFSTEKLFHCSFKLKENPTVQTLYNAETFWYLQDKNPKEDTLMKKKFLEDLAQEIKNFKSENPAVELKMR</sequence>
<name>A0A915LAZ4_ROMCU</name>
<dbReference type="WBParaSite" id="nRc.2.0.1.t48259-RA">
    <property type="protein sequence ID" value="nRc.2.0.1.t48259-RA"/>
    <property type="gene ID" value="nRc.2.0.1.g48259"/>
</dbReference>
<reference evidence="3" key="1">
    <citation type="submission" date="2022-11" db="UniProtKB">
        <authorList>
            <consortium name="WormBaseParasite"/>
        </authorList>
    </citation>
    <scope>IDENTIFICATION</scope>
</reference>
<dbReference type="Proteomes" id="UP000887565">
    <property type="component" value="Unplaced"/>
</dbReference>
<feature type="chain" id="PRO_5037079320" evidence="1">
    <location>
        <begin position="22"/>
        <end position="223"/>
    </location>
</feature>